<protein>
    <recommendedName>
        <fullName evidence="15">Neutral protease 2</fullName>
        <ecNumber evidence="15">3.4.24.39</ecNumber>
    </recommendedName>
    <alternativeName>
        <fullName evidence="15">Deuterolysin</fullName>
    </alternativeName>
</protein>
<evidence type="ECO:0000256" key="2">
    <source>
        <dbReference type="ARBA" id="ARBA00010279"/>
    </source>
</evidence>
<sequence>MRTPSAAALLALLPSALAIPVSADSPSLDVTLTQVGNTRVKAVVKNVGSEDVTFVHLNFFKDSAPVKKVSLFRESSEVAFEGVKKRFRSKGLTKDALTSLAPGAVIEDEFDIASTSDLTKGGSITVRTSGRVPTAKNSAIVGSIPYSSNELTITVDGAQAAKVAHATKDIVKRTEITECSGEKQSALEKALKNSVDLATKAATAAESGDDARFKEYFMTTDAETRSTVVERLQAVAKESGSTTSGNTQYYCEDTLGYCEPNVLAWTLPAQNIIANCDIYYSELPALASSCHDQDQATTSLHEFTHAPGTFSPGTDDLGYGYDAATALSAEEALNNADTYALFANAVYLDC</sequence>
<accession>A0A2I2F0T6</accession>
<dbReference type="Gene3D" id="3.40.390.10">
    <property type="entry name" value="Collagenase (Catalytic Domain)"/>
    <property type="match status" value="1"/>
</dbReference>
<feature type="chain" id="PRO_5013985476" description="Neutral protease 2" evidence="15">
    <location>
        <begin position="19"/>
        <end position="350"/>
    </location>
</feature>
<feature type="active site" evidence="12">
    <location>
        <position position="302"/>
    </location>
</feature>
<keyword evidence="15" id="KW-0964">Secreted</keyword>
<evidence type="ECO:0000313" key="16">
    <source>
        <dbReference type="EMBL" id="PLB34227.1"/>
    </source>
</evidence>
<dbReference type="PANTHER" id="PTHR37016">
    <property type="match status" value="1"/>
</dbReference>
<dbReference type="AlphaFoldDB" id="A0A2I2F0T6"/>
<dbReference type="PANTHER" id="PTHR37016:SF3">
    <property type="entry name" value="NEUTRAL PROTEASE 2-RELATED"/>
    <property type="match status" value="1"/>
</dbReference>
<dbReference type="Pfam" id="PF02102">
    <property type="entry name" value="Peptidase_M35"/>
    <property type="match status" value="1"/>
</dbReference>
<feature type="binding site" evidence="13">
    <location>
        <position position="305"/>
    </location>
    <ligand>
        <name>Zn(2+)</name>
        <dbReference type="ChEBI" id="CHEBI:29105"/>
        <note>catalytic</note>
    </ligand>
</feature>
<dbReference type="GO" id="GO:0004222">
    <property type="term" value="F:metalloendopeptidase activity"/>
    <property type="evidence" value="ECO:0007669"/>
    <property type="project" value="InterPro"/>
</dbReference>
<feature type="binding site" evidence="13">
    <location>
        <position position="316"/>
    </location>
    <ligand>
        <name>Zn(2+)</name>
        <dbReference type="ChEBI" id="CHEBI:29105"/>
        <note>catalytic</note>
    </ligand>
</feature>
<comment type="subcellular location">
    <subcellularLocation>
        <location evidence="15">Secreted</location>
    </subcellularLocation>
</comment>
<dbReference type="OrthoDB" id="412874at2759"/>
<dbReference type="Proteomes" id="UP000234585">
    <property type="component" value="Unassembled WGS sequence"/>
</dbReference>
<comment type="function">
    <text evidence="15">Secreted metalloproteinase that allows assimilation of proteinaceous substrates. Shows high activities on basic nuclear substrates such as histone and protamine.</text>
</comment>
<gene>
    <name evidence="16" type="ORF">BDW47DRAFT_134443</name>
</gene>
<feature type="disulfide bond" evidence="14">
    <location>
        <begin position="179"/>
        <end position="251"/>
    </location>
</feature>
<organism evidence="16 17">
    <name type="scientific">Aspergillus candidus</name>
    <dbReference type="NCBI Taxonomy" id="41067"/>
    <lineage>
        <taxon>Eukaryota</taxon>
        <taxon>Fungi</taxon>
        <taxon>Dikarya</taxon>
        <taxon>Ascomycota</taxon>
        <taxon>Pezizomycotina</taxon>
        <taxon>Eurotiomycetes</taxon>
        <taxon>Eurotiomycetidae</taxon>
        <taxon>Eurotiales</taxon>
        <taxon>Aspergillaceae</taxon>
        <taxon>Aspergillus</taxon>
        <taxon>Aspergillus subgen. Circumdati</taxon>
    </lineage>
</organism>
<dbReference type="STRING" id="41067.A0A2I2F0T6"/>
<evidence type="ECO:0000313" key="17">
    <source>
        <dbReference type="Proteomes" id="UP000234585"/>
    </source>
</evidence>
<dbReference type="InterPro" id="IPR050414">
    <property type="entry name" value="Fungal_M35_metalloproteases"/>
</dbReference>
<feature type="disulfide bond" evidence="14">
    <location>
        <begin position="258"/>
        <end position="276"/>
    </location>
</feature>
<dbReference type="EC" id="3.4.24.39" evidence="15"/>
<feature type="signal peptide" evidence="15">
    <location>
        <begin position="1"/>
        <end position="18"/>
    </location>
</feature>
<dbReference type="GeneID" id="36525242"/>
<evidence type="ECO:0000256" key="10">
    <source>
        <dbReference type="ARBA" id="ARBA00023145"/>
    </source>
</evidence>
<evidence type="ECO:0000256" key="1">
    <source>
        <dbReference type="ARBA" id="ARBA00001187"/>
    </source>
</evidence>
<evidence type="ECO:0000256" key="9">
    <source>
        <dbReference type="ARBA" id="ARBA00023049"/>
    </source>
</evidence>
<evidence type="ECO:0000256" key="5">
    <source>
        <dbReference type="ARBA" id="ARBA00022723"/>
    </source>
</evidence>
<evidence type="ECO:0000256" key="11">
    <source>
        <dbReference type="ARBA" id="ARBA00023157"/>
    </source>
</evidence>
<comment type="catalytic activity">
    <reaction evidence="1 15">
        <text>Preferential cleavage of bonds with hydrophobic residues in P1'. Also 3-Asn-|-Gln-4 and 8-Gly-|-Ser-9 bonds in insulin B chain.</text>
        <dbReference type="EC" id="3.4.24.39"/>
    </reaction>
</comment>
<dbReference type="GO" id="GO:0046872">
    <property type="term" value="F:metal ion binding"/>
    <property type="evidence" value="ECO:0007669"/>
    <property type="project" value="UniProtKB-KW"/>
</dbReference>
<keyword evidence="7 15" id="KW-0378">Hydrolase</keyword>
<dbReference type="InterPro" id="IPR001384">
    <property type="entry name" value="Peptidase_M35"/>
</dbReference>
<dbReference type="SUPFAM" id="SSF55486">
    <property type="entry name" value="Metalloproteases ('zincins'), catalytic domain"/>
    <property type="match status" value="1"/>
</dbReference>
<dbReference type="InterPro" id="IPR024079">
    <property type="entry name" value="MetalloPept_cat_dom_sf"/>
</dbReference>
<keyword evidence="11" id="KW-1015">Disulfide bond</keyword>
<comment type="cofactor">
    <cofactor evidence="13 15">
        <name>Zn(2+)</name>
        <dbReference type="ChEBI" id="CHEBI:29105"/>
    </cofactor>
    <text evidence="13 15">Binds 1 zinc ion per subunit.</text>
</comment>
<keyword evidence="5 13" id="KW-0479">Metal-binding</keyword>
<comment type="similarity">
    <text evidence="2 15">Belongs to the peptidase M35 family.</text>
</comment>
<keyword evidence="9 15" id="KW-0482">Metalloprotease</keyword>
<dbReference type="EMBL" id="KZ559183">
    <property type="protein sequence ID" value="PLB34227.1"/>
    <property type="molecule type" value="Genomic_DNA"/>
</dbReference>
<keyword evidence="4 15" id="KW-0165">Cleavage on pair of basic residues</keyword>
<dbReference type="RefSeq" id="XP_024668239.1">
    <property type="nucleotide sequence ID" value="XM_024818082.1"/>
</dbReference>
<evidence type="ECO:0000256" key="13">
    <source>
        <dbReference type="PIRSR" id="PIRSR601384-2"/>
    </source>
</evidence>
<keyword evidence="3 15" id="KW-0645">Protease</keyword>
<feature type="binding site" evidence="13">
    <location>
        <position position="301"/>
    </location>
    <ligand>
        <name>Zn(2+)</name>
        <dbReference type="ChEBI" id="CHEBI:29105"/>
        <note>catalytic</note>
    </ligand>
</feature>
<evidence type="ECO:0000256" key="7">
    <source>
        <dbReference type="ARBA" id="ARBA00022801"/>
    </source>
</evidence>
<evidence type="ECO:0000256" key="15">
    <source>
        <dbReference type="RuleBase" id="RU361126"/>
    </source>
</evidence>
<dbReference type="CDD" id="cd11008">
    <property type="entry name" value="M35_deuterolysin_like"/>
    <property type="match status" value="1"/>
</dbReference>
<evidence type="ECO:0000256" key="3">
    <source>
        <dbReference type="ARBA" id="ARBA00022670"/>
    </source>
</evidence>
<name>A0A2I2F0T6_ASPCN</name>
<evidence type="ECO:0000256" key="6">
    <source>
        <dbReference type="ARBA" id="ARBA00022729"/>
    </source>
</evidence>
<keyword evidence="6 15" id="KW-0732">Signal</keyword>
<dbReference type="PRINTS" id="PR00768">
    <property type="entry name" value="DEUTEROLYSIN"/>
</dbReference>
<dbReference type="GO" id="GO:0005576">
    <property type="term" value="C:extracellular region"/>
    <property type="evidence" value="ECO:0007669"/>
    <property type="project" value="UniProtKB-SubCell"/>
</dbReference>
<dbReference type="GO" id="GO:0006508">
    <property type="term" value="P:proteolysis"/>
    <property type="evidence" value="ECO:0007669"/>
    <property type="project" value="UniProtKB-KW"/>
</dbReference>
<keyword evidence="17" id="KW-1185">Reference proteome</keyword>
<keyword evidence="10" id="KW-0865">Zymogen</keyword>
<evidence type="ECO:0000256" key="4">
    <source>
        <dbReference type="ARBA" id="ARBA00022685"/>
    </source>
</evidence>
<evidence type="ECO:0000256" key="12">
    <source>
        <dbReference type="PIRSR" id="PIRSR601384-1"/>
    </source>
</evidence>
<reference evidence="16 17" key="1">
    <citation type="submission" date="2017-12" db="EMBL/GenBank/DDBJ databases">
        <authorList>
            <consortium name="DOE Joint Genome Institute"/>
            <person name="Haridas S."/>
            <person name="Kjaerbolling I."/>
            <person name="Vesth T.C."/>
            <person name="Frisvad J.C."/>
            <person name="Nybo J.L."/>
            <person name="Theobald S."/>
            <person name="Kuo A."/>
            <person name="Bowyer P."/>
            <person name="Matsuda Y."/>
            <person name="Mondo S."/>
            <person name="Lyhne E.K."/>
            <person name="Kogle M.E."/>
            <person name="Clum A."/>
            <person name="Lipzen A."/>
            <person name="Salamov A."/>
            <person name="Ngan C.Y."/>
            <person name="Daum C."/>
            <person name="Chiniquy J."/>
            <person name="Barry K."/>
            <person name="LaButti K."/>
            <person name="Simmons B.A."/>
            <person name="Magnuson J.K."/>
            <person name="Mortensen U.H."/>
            <person name="Larsen T.O."/>
            <person name="Grigoriev I.V."/>
            <person name="Baker S.E."/>
            <person name="Andersen M.R."/>
            <person name="Nordberg H.P."/>
            <person name="Cantor M.N."/>
            <person name="Hua S.X."/>
        </authorList>
    </citation>
    <scope>NUCLEOTIDE SEQUENCE [LARGE SCALE GENOMIC DNA]</scope>
    <source>
        <strain evidence="16 17">CBS 102.13</strain>
    </source>
</reference>
<evidence type="ECO:0000256" key="8">
    <source>
        <dbReference type="ARBA" id="ARBA00022833"/>
    </source>
</evidence>
<evidence type="ECO:0000256" key="14">
    <source>
        <dbReference type="PIRSR" id="PIRSR601384-3"/>
    </source>
</evidence>
<proteinExistence type="inferred from homology"/>
<keyword evidence="8 13" id="KW-0862">Zinc</keyword>
<dbReference type="Gene3D" id="2.60.40.2970">
    <property type="match status" value="1"/>
</dbReference>